<dbReference type="EMBL" id="LUTY01001812">
    <property type="protein sequence ID" value="OAD21181.1"/>
    <property type="molecule type" value="Genomic_DNA"/>
</dbReference>
<keyword evidence="1" id="KW-0812">Transmembrane</keyword>
<keyword evidence="3" id="KW-1185">Reference proteome</keyword>
<organism evidence="2 3">
    <name type="scientific">Candidatus Thiomargarita nelsonii</name>
    <dbReference type="NCBI Taxonomy" id="1003181"/>
    <lineage>
        <taxon>Bacteria</taxon>
        <taxon>Pseudomonadati</taxon>
        <taxon>Pseudomonadota</taxon>
        <taxon>Gammaproteobacteria</taxon>
        <taxon>Thiotrichales</taxon>
        <taxon>Thiotrichaceae</taxon>
        <taxon>Thiomargarita</taxon>
    </lineage>
</organism>
<dbReference type="Proteomes" id="UP000076962">
    <property type="component" value="Unassembled WGS sequence"/>
</dbReference>
<protein>
    <submittedName>
        <fullName evidence="2">Uncharacterized protein</fullName>
    </submittedName>
</protein>
<dbReference type="AlphaFoldDB" id="A0A176RZG0"/>
<feature type="non-terminal residue" evidence="2">
    <location>
        <position position="55"/>
    </location>
</feature>
<keyword evidence="1" id="KW-1133">Transmembrane helix</keyword>
<gene>
    <name evidence="2" type="ORF">THIOM_003058</name>
</gene>
<comment type="caution">
    <text evidence="2">The sequence shown here is derived from an EMBL/GenBank/DDBJ whole genome shotgun (WGS) entry which is preliminary data.</text>
</comment>
<proteinExistence type="predicted"/>
<name>A0A176RZG0_9GAMM</name>
<sequence length="55" mass="6078">MQKLSTPLVYQVSYGGLFFLILLTTVGLYWQGLNGIFILDDIPNLESLTSIKGEG</sequence>
<evidence type="ECO:0000313" key="3">
    <source>
        <dbReference type="Proteomes" id="UP000076962"/>
    </source>
</evidence>
<accession>A0A176RZG0</accession>
<feature type="transmembrane region" description="Helical" evidence="1">
    <location>
        <begin position="12"/>
        <end position="30"/>
    </location>
</feature>
<evidence type="ECO:0000313" key="2">
    <source>
        <dbReference type="EMBL" id="OAD21181.1"/>
    </source>
</evidence>
<evidence type="ECO:0000256" key="1">
    <source>
        <dbReference type="SAM" id="Phobius"/>
    </source>
</evidence>
<keyword evidence="1" id="KW-0472">Membrane</keyword>
<reference evidence="2 3" key="1">
    <citation type="submission" date="2016-05" db="EMBL/GenBank/DDBJ databases">
        <title>Single-cell genome of chain-forming Candidatus Thiomargarita nelsonii and comparison to other large sulfur-oxidizing bacteria.</title>
        <authorList>
            <person name="Winkel M."/>
            <person name="Salman V."/>
            <person name="Woyke T."/>
            <person name="Schulz-Vogt H."/>
            <person name="Richter M."/>
            <person name="Flood B."/>
            <person name="Bailey J."/>
            <person name="Amann R."/>
            <person name="Mussmann M."/>
        </authorList>
    </citation>
    <scope>NUCLEOTIDE SEQUENCE [LARGE SCALE GENOMIC DNA]</scope>
    <source>
        <strain evidence="2 3">THI036</strain>
    </source>
</reference>